<reference evidence="3" key="1">
    <citation type="journal article" date="2019" name="Int. J. Syst. Evol. Microbiol.">
        <title>The Global Catalogue of Microorganisms (GCM) 10K type strain sequencing project: providing services to taxonomists for standard genome sequencing and annotation.</title>
        <authorList>
            <consortium name="The Broad Institute Genomics Platform"/>
            <consortium name="The Broad Institute Genome Sequencing Center for Infectious Disease"/>
            <person name="Wu L."/>
            <person name="Ma J."/>
        </authorList>
    </citation>
    <scope>NUCLEOTIDE SEQUENCE [LARGE SCALE GENOMIC DNA]</scope>
    <source>
        <strain evidence="3">JCM 13002</strain>
    </source>
</reference>
<dbReference type="Pfam" id="PF13560">
    <property type="entry name" value="HTH_31"/>
    <property type="match status" value="1"/>
</dbReference>
<protein>
    <recommendedName>
        <fullName evidence="1">HTH cro/C1-type domain-containing protein</fullName>
    </recommendedName>
</protein>
<dbReference type="SUPFAM" id="SSF48452">
    <property type="entry name" value="TPR-like"/>
    <property type="match status" value="1"/>
</dbReference>
<dbReference type="SMART" id="SM00530">
    <property type="entry name" value="HTH_XRE"/>
    <property type="match status" value="1"/>
</dbReference>
<dbReference type="CDD" id="cd00093">
    <property type="entry name" value="HTH_XRE"/>
    <property type="match status" value="1"/>
</dbReference>
<name>A0ABP4E4C9_9ACTN</name>
<evidence type="ECO:0000313" key="3">
    <source>
        <dbReference type="Proteomes" id="UP001499987"/>
    </source>
</evidence>
<evidence type="ECO:0000313" key="2">
    <source>
        <dbReference type="EMBL" id="GAA1088626.1"/>
    </source>
</evidence>
<dbReference type="PROSITE" id="PS50943">
    <property type="entry name" value="HTH_CROC1"/>
    <property type="match status" value="1"/>
</dbReference>
<dbReference type="InterPro" id="IPR011990">
    <property type="entry name" value="TPR-like_helical_dom_sf"/>
</dbReference>
<evidence type="ECO:0000259" key="1">
    <source>
        <dbReference type="PROSITE" id="PS50943"/>
    </source>
</evidence>
<dbReference type="EMBL" id="BAAALD010000031">
    <property type="protein sequence ID" value="GAA1088626.1"/>
    <property type="molecule type" value="Genomic_DNA"/>
</dbReference>
<dbReference type="InterPro" id="IPR010982">
    <property type="entry name" value="Lambda_DNA-bd_dom_sf"/>
</dbReference>
<accession>A0ABP4E4C9</accession>
<proteinExistence type="predicted"/>
<dbReference type="SUPFAM" id="SSF47413">
    <property type="entry name" value="lambda repressor-like DNA-binding domains"/>
    <property type="match status" value="1"/>
</dbReference>
<organism evidence="2 3">
    <name type="scientific">Kitasatospora arboriphila</name>
    <dbReference type="NCBI Taxonomy" id="258052"/>
    <lineage>
        <taxon>Bacteria</taxon>
        <taxon>Bacillati</taxon>
        <taxon>Actinomycetota</taxon>
        <taxon>Actinomycetes</taxon>
        <taxon>Kitasatosporales</taxon>
        <taxon>Streptomycetaceae</taxon>
        <taxon>Kitasatospora</taxon>
    </lineage>
</organism>
<sequence length="411" mass="44556">MGTSAGTIGPMRTAFSNLLRELRASRGKSLADLASLIHFSRGYIGNVETGGKFPARAFAELADTALQAHGELVRAWQLADDEERATEQTRRLMAASVRESETLDALCGSRPDTGFVGEAVRSLAVAYLGTPPGPMLAEATQLRSELVDRIKKGGVRPEDENDLVLAAGHLSGILAYAALDLGSPDAAVAHARAAWSCGDRVGDNALRAWTRGTQSLIARFQSDYERALEYIRDGEQYAAGGTAKPRILCGLAQCMANLGNSTEANSALDAAQTAREQSRIPDSMPGLFEFSQAKQHYYAGSSLIWLNGRENAERAEREATQAIRMWEAESPETRSLDDEALAHVYLGTARLQLGELDGGMAAIRPILDLPEERKISWIGKRLDRFQGMLLQPPYRGSLVAKDAVEEIRALN</sequence>
<dbReference type="Proteomes" id="UP001499987">
    <property type="component" value="Unassembled WGS sequence"/>
</dbReference>
<dbReference type="Gene3D" id="1.25.40.10">
    <property type="entry name" value="Tetratricopeptide repeat domain"/>
    <property type="match status" value="1"/>
</dbReference>
<feature type="domain" description="HTH cro/C1-type" evidence="1">
    <location>
        <begin position="19"/>
        <end position="50"/>
    </location>
</feature>
<keyword evidence="3" id="KW-1185">Reference proteome</keyword>
<dbReference type="InterPro" id="IPR001387">
    <property type="entry name" value="Cro/C1-type_HTH"/>
</dbReference>
<gene>
    <name evidence="2" type="ORF">GCM10009663_35300</name>
</gene>
<comment type="caution">
    <text evidence="2">The sequence shown here is derived from an EMBL/GenBank/DDBJ whole genome shotgun (WGS) entry which is preliminary data.</text>
</comment>
<dbReference type="Gene3D" id="1.10.260.40">
    <property type="entry name" value="lambda repressor-like DNA-binding domains"/>
    <property type="match status" value="1"/>
</dbReference>